<evidence type="ECO:0000313" key="2">
    <source>
        <dbReference type="EMBL" id="EWC60034.1"/>
    </source>
</evidence>
<gene>
    <name evidence="2" type="ORF">UO65_4687</name>
</gene>
<dbReference type="EMBL" id="AYXG01000177">
    <property type="protein sequence ID" value="EWC60034.1"/>
    <property type="molecule type" value="Genomic_DNA"/>
</dbReference>
<dbReference type="InterPro" id="IPR013783">
    <property type="entry name" value="Ig-like_fold"/>
</dbReference>
<dbReference type="Proteomes" id="UP000019277">
    <property type="component" value="Unassembled WGS sequence"/>
</dbReference>
<dbReference type="eggNOG" id="ENOG5031J2I">
    <property type="taxonomic scope" value="Bacteria"/>
</dbReference>
<proteinExistence type="predicted"/>
<reference evidence="2 3" key="1">
    <citation type="journal article" date="2014" name="Genome Announc.">
        <title>Draft Genome Sequence of the Antitrypanosomally Active Sponge-Associated Bacterium Actinokineospora sp. Strain EG49.</title>
        <authorList>
            <person name="Harjes J."/>
            <person name="Ryu T."/>
            <person name="Abdelmohsen U.R."/>
            <person name="Moitinho-Silva L."/>
            <person name="Horn H."/>
            <person name="Ravasi T."/>
            <person name="Hentschel U."/>
        </authorList>
    </citation>
    <scope>NUCLEOTIDE SEQUENCE [LARGE SCALE GENOMIC DNA]</scope>
    <source>
        <strain evidence="2 3">EG49</strain>
    </source>
</reference>
<keyword evidence="3" id="KW-1185">Reference proteome</keyword>
<dbReference type="AlphaFoldDB" id="W7J1P9"/>
<dbReference type="GO" id="GO:0005975">
    <property type="term" value="P:carbohydrate metabolic process"/>
    <property type="evidence" value="ECO:0007669"/>
    <property type="project" value="UniProtKB-ARBA"/>
</dbReference>
<evidence type="ECO:0000259" key="1">
    <source>
        <dbReference type="Pfam" id="PF13115"/>
    </source>
</evidence>
<sequence>MTRAGKTVFALVVVAVLAGAVLLWRLGSGDGPVELSGGTDSYALRVRFDGPTTVGESAVSIEVADTAGTPVSADEVTVEPVMPEMGHAEPAVPAAAEGVPGRYRATGARLTMAGTWEITVTVRSGGKQEAAVFPIAVRS</sequence>
<dbReference type="Pfam" id="PF13115">
    <property type="entry name" value="YtkA"/>
    <property type="match status" value="1"/>
</dbReference>
<dbReference type="Gene3D" id="2.60.40.10">
    <property type="entry name" value="Immunoglobulins"/>
    <property type="match status" value="1"/>
</dbReference>
<accession>W7J1P9</accession>
<protein>
    <recommendedName>
        <fullName evidence="1">YtkA-like domain-containing protein</fullName>
    </recommendedName>
</protein>
<dbReference type="InterPro" id="IPR032693">
    <property type="entry name" value="YtkA-like_dom"/>
</dbReference>
<comment type="caution">
    <text evidence="2">The sequence shown here is derived from an EMBL/GenBank/DDBJ whole genome shotgun (WGS) entry which is preliminary data.</text>
</comment>
<organism evidence="2 3">
    <name type="scientific">Actinokineospora spheciospongiae</name>
    <dbReference type="NCBI Taxonomy" id="909613"/>
    <lineage>
        <taxon>Bacteria</taxon>
        <taxon>Bacillati</taxon>
        <taxon>Actinomycetota</taxon>
        <taxon>Actinomycetes</taxon>
        <taxon>Pseudonocardiales</taxon>
        <taxon>Pseudonocardiaceae</taxon>
        <taxon>Actinokineospora</taxon>
    </lineage>
</organism>
<evidence type="ECO:0000313" key="3">
    <source>
        <dbReference type="Proteomes" id="UP000019277"/>
    </source>
</evidence>
<dbReference type="RefSeq" id="WP_035286164.1">
    <property type="nucleotide sequence ID" value="NZ_AYXG01000177.1"/>
</dbReference>
<feature type="domain" description="YtkA-like" evidence="1">
    <location>
        <begin position="43"/>
        <end position="120"/>
    </location>
</feature>
<name>W7J1P9_9PSEU</name>
<dbReference type="STRING" id="909613.UO65_4687"/>